<feature type="transmembrane region" description="Helical" evidence="10">
    <location>
        <begin position="374"/>
        <end position="401"/>
    </location>
</feature>
<accession>A0A511AE04</accession>
<dbReference type="PANTHER" id="PTHR48020">
    <property type="entry name" value="PROTON MYO-INOSITOL COTRANSPORTER"/>
    <property type="match status" value="1"/>
</dbReference>
<evidence type="ECO:0000256" key="8">
    <source>
        <dbReference type="ARBA" id="ARBA00023136"/>
    </source>
</evidence>
<comment type="subcellular location">
    <subcellularLocation>
        <location evidence="1">Cell membrane</location>
        <topology evidence="1">Multi-pass membrane protein</topology>
    </subcellularLocation>
</comment>
<dbReference type="AlphaFoldDB" id="A0A511AE04"/>
<feature type="transmembrane region" description="Helical" evidence="10">
    <location>
        <begin position="59"/>
        <end position="80"/>
    </location>
</feature>
<protein>
    <submittedName>
        <fullName evidence="12">MFS transporter</fullName>
    </submittedName>
</protein>
<name>A0A511AE04_9MICO</name>
<evidence type="ECO:0000256" key="3">
    <source>
        <dbReference type="ARBA" id="ARBA00022448"/>
    </source>
</evidence>
<keyword evidence="13" id="KW-1185">Reference proteome</keyword>
<evidence type="ECO:0000256" key="4">
    <source>
        <dbReference type="ARBA" id="ARBA00022475"/>
    </source>
</evidence>
<evidence type="ECO:0000256" key="10">
    <source>
        <dbReference type="SAM" id="Phobius"/>
    </source>
</evidence>
<comment type="similarity">
    <text evidence="2 9">Belongs to the major facilitator superfamily. Sugar transporter (TC 2.A.1.1) family.</text>
</comment>
<keyword evidence="6 10" id="KW-0812">Transmembrane</keyword>
<keyword evidence="3 9" id="KW-0813">Transport</keyword>
<dbReference type="CDD" id="cd17359">
    <property type="entry name" value="MFS_XylE_like"/>
    <property type="match status" value="1"/>
</dbReference>
<evidence type="ECO:0000313" key="13">
    <source>
        <dbReference type="Proteomes" id="UP000321225"/>
    </source>
</evidence>
<gene>
    <name evidence="12" type="ORF">MAE01_15640</name>
</gene>
<feature type="transmembrane region" description="Helical" evidence="10">
    <location>
        <begin position="442"/>
        <end position="460"/>
    </location>
</feature>
<evidence type="ECO:0000256" key="1">
    <source>
        <dbReference type="ARBA" id="ARBA00004651"/>
    </source>
</evidence>
<proteinExistence type="inferred from homology"/>
<evidence type="ECO:0000256" key="7">
    <source>
        <dbReference type="ARBA" id="ARBA00022989"/>
    </source>
</evidence>
<evidence type="ECO:0000256" key="9">
    <source>
        <dbReference type="RuleBase" id="RU003346"/>
    </source>
</evidence>
<reference evidence="12 13" key="1">
    <citation type="submission" date="2019-07" db="EMBL/GenBank/DDBJ databases">
        <title>Whole genome shotgun sequence of Microbacterium aerolatum NBRC 103071.</title>
        <authorList>
            <person name="Hosoyama A."/>
            <person name="Uohara A."/>
            <person name="Ohji S."/>
            <person name="Ichikawa N."/>
        </authorList>
    </citation>
    <scope>NUCLEOTIDE SEQUENCE [LARGE SCALE GENOMIC DNA]</scope>
    <source>
        <strain evidence="12 13">NBRC 103071</strain>
    </source>
</reference>
<dbReference type="PRINTS" id="PR00171">
    <property type="entry name" value="SUGRTRNSPORT"/>
</dbReference>
<dbReference type="FunFam" id="1.20.1250.20:FF:000122">
    <property type="entry name" value="D-xylose transporter XylE"/>
    <property type="match status" value="1"/>
</dbReference>
<dbReference type="InterPro" id="IPR003663">
    <property type="entry name" value="Sugar/inositol_transpt"/>
</dbReference>
<dbReference type="InterPro" id="IPR020846">
    <property type="entry name" value="MFS_dom"/>
</dbReference>
<keyword evidence="7 10" id="KW-1133">Transmembrane helix</keyword>
<dbReference type="SUPFAM" id="SSF103473">
    <property type="entry name" value="MFS general substrate transporter"/>
    <property type="match status" value="1"/>
</dbReference>
<dbReference type="PANTHER" id="PTHR48020:SF12">
    <property type="entry name" value="PROTON MYO-INOSITOL COTRANSPORTER"/>
    <property type="match status" value="1"/>
</dbReference>
<dbReference type="InterPro" id="IPR005828">
    <property type="entry name" value="MFS_sugar_transport-like"/>
</dbReference>
<dbReference type="InterPro" id="IPR047984">
    <property type="entry name" value="XylE-like"/>
</dbReference>
<dbReference type="PROSITE" id="PS00216">
    <property type="entry name" value="SUGAR_TRANSPORT_1"/>
    <property type="match status" value="1"/>
</dbReference>
<dbReference type="GO" id="GO:0022857">
    <property type="term" value="F:transmembrane transporter activity"/>
    <property type="evidence" value="ECO:0007669"/>
    <property type="project" value="InterPro"/>
</dbReference>
<feature type="transmembrane region" description="Helical" evidence="10">
    <location>
        <begin position="150"/>
        <end position="172"/>
    </location>
</feature>
<evidence type="ECO:0000256" key="5">
    <source>
        <dbReference type="ARBA" id="ARBA00022597"/>
    </source>
</evidence>
<dbReference type="PROSITE" id="PS00217">
    <property type="entry name" value="SUGAR_TRANSPORT_2"/>
    <property type="match status" value="1"/>
</dbReference>
<feature type="transmembrane region" description="Helical" evidence="10">
    <location>
        <begin position="338"/>
        <end position="362"/>
    </location>
</feature>
<evidence type="ECO:0000313" key="12">
    <source>
        <dbReference type="EMBL" id="GEK86388.1"/>
    </source>
</evidence>
<dbReference type="Gene3D" id="1.20.1250.20">
    <property type="entry name" value="MFS general substrate transporter like domains"/>
    <property type="match status" value="2"/>
</dbReference>
<feature type="transmembrane region" description="Helical" evidence="10">
    <location>
        <begin position="309"/>
        <end position="331"/>
    </location>
</feature>
<keyword evidence="5" id="KW-0762">Sugar transport</keyword>
<sequence>MNTNGGGHMSQDKSKAGRFSARVIGISIAAALGGFLFGFDTAVINGAVDALAGAFELGPGLQGFAVSSALLGCAAGAWFAGSLANKLGRIPVMVIAAILFLMSAIGSGLAFGVIDLIVWRVIGGLGVGAASVIAPAYIAEVSPAKVRGRLGSLQQLAIVTGIFTALLSNALLANIAGSAANVLWFGIDAWRWMFMVEAIPAVVYGLMALRLPESPRFLVARGKVDKASQVLLDFTGETDVNLKIEEIRKTLNVEQKESLKDLRGDKFGLKPIVWVGILLSVFQQFVGINVIFYYSTTLWLSVGFEESQALLTSVITSITNIVVTIVAILLVDKVGRRPMLLTGSIGMAVTLGMMAVAFSFGTLQDGAVVLPQPWSLIALICANGFVVFFGATWGPLVWVLLGEMFPNSIRAGALAVAAAAQWIANFIISTTFPAFAEIGLTFAYGFYAFFAIVSFFFVYFQVPETKGRELETMTDVVNLPRRGGRKRA</sequence>
<feature type="transmembrane region" description="Helical" evidence="10">
    <location>
        <begin position="413"/>
        <end position="436"/>
    </location>
</feature>
<keyword evidence="4" id="KW-1003">Cell membrane</keyword>
<organism evidence="12 13">
    <name type="scientific">Microbacterium aerolatum</name>
    <dbReference type="NCBI Taxonomy" id="153731"/>
    <lineage>
        <taxon>Bacteria</taxon>
        <taxon>Bacillati</taxon>
        <taxon>Actinomycetota</taxon>
        <taxon>Actinomycetes</taxon>
        <taxon>Micrococcales</taxon>
        <taxon>Microbacteriaceae</taxon>
        <taxon>Microbacterium</taxon>
    </lineage>
</organism>
<dbReference type="Proteomes" id="UP000321225">
    <property type="component" value="Unassembled WGS sequence"/>
</dbReference>
<dbReference type="InterPro" id="IPR036259">
    <property type="entry name" value="MFS_trans_sf"/>
</dbReference>
<dbReference type="EMBL" id="BJUW01000006">
    <property type="protein sequence ID" value="GEK86388.1"/>
    <property type="molecule type" value="Genomic_DNA"/>
</dbReference>
<dbReference type="NCBIfam" id="TIGR00879">
    <property type="entry name" value="SP"/>
    <property type="match status" value="1"/>
</dbReference>
<evidence type="ECO:0000256" key="2">
    <source>
        <dbReference type="ARBA" id="ARBA00010992"/>
    </source>
</evidence>
<keyword evidence="8 10" id="KW-0472">Membrane</keyword>
<feature type="transmembrane region" description="Helical" evidence="10">
    <location>
        <begin position="21"/>
        <end position="39"/>
    </location>
</feature>
<dbReference type="PROSITE" id="PS50850">
    <property type="entry name" value="MFS"/>
    <property type="match status" value="1"/>
</dbReference>
<dbReference type="InterPro" id="IPR005829">
    <property type="entry name" value="Sugar_transporter_CS"/>
</dbReference>
<dbReference type="Pfam" id="PF00083">
    <property type="entry name" value="Sugar_tr"/>
    <property type="match status" value="1"/>
</dbReference>
<feature type="transmembrane region" description="Helical" evidence="10">
    <location>
        <begin position="92"/>
        <end position="111"/>
    </location>
</feature>
<feature type="transmembrane region" description="Helical" evidence="10">
    <location>
        <begin position="117"/>
        <end position="138"/>
    </location>
</feature>
<evidence type="ECO:0000256" key="6">
    <source>
        <dbReference type="ARBA" id="ARBA00022692"/>
    </source>
</evidence>
<feature type="domain" description="Major facilitator superfamily (MFS) profile" evidence="11">
    <location>
        <begin position="26"/>
        <end position="466"/>
    </location>
</feature>
<evidence type="ECO:0000259" key="11">
    <source>
        <dbReference type="PROSITE" id="PS50850"/>
    </source>
</evidence>
<comment type="caution">
    <text evidence="12">The sequence shown here is derived from an EMBL/GenBank/DDBJ whole genome shotgun (WGS) entry which is preliminary data.</text>
</comment>
<feature type="transmembrane region" description="Helical" evidence="10">
    <location>
        <begin position="192"/>
        <end position="211"/>
    </location>
</feature>
<dbReference type="GO" id="GO:0005886">
    <property type="term" value="C:plasma membrane"/>
    <property type="evidence" value="ECO:0007669"/>
    <property type="project" value="UniProtKB-SubCell"/>
</dbReference>
<dbReference type="InterPro" id="IPR050814">
    <property type="entry name" value="Myo-inositol_Transporter"/>
</dbReference>
<feature type="transmembrane region" description="Helical" evidence="10">
    <location>
        <begin position="272"/>
        <end position="294"/>
    </location>
</feature>